<protein>
    <submittedName>
        <fullName evidence="3">Uncharacterized protein</fullName>
    </submittedName>
</protein>
<evidence type="ECO:0000313" key="3">
    <source>
        <dbReference type="EMBL" id="MCF2528627.1"/>
    </source>
</evidence>
<evidence type="ECO:0000313" key="4">
    <source>
        <dbReference type="Proteomes" id="UP001165378"/>
    </source>
</evidence>
<keyword evidence="2" id="KW-0472">Membrane</keyword>
<feature type="compositionally biased region" description="Low complexity" evidence="1">
    <location>
        <begin position="1"/>
        <end position="20"/>
    </location>
</feature>
<organism evidence="3 4">
    <name type="scientific">Yinghuangia soli</name>
    <dbReference type="NCBI Taxonomy" id="2908204"/>
    <lineage>
        <taxon>Bacteria</taxon>
        <taxon>Bacillati</taxon>
        <taxon>Actinomycetota</taxon>
        <taxon>Actinomycetes</taxon>
        <taxon>Kitasatosporales</taxon>
        <taxon>Streptomycetaceae</taxon>
        <taxon>Yinghuangia</taxon>
    </lineage>
</organism>
<keyword evidence="2" id="KW-0812">Transmembrane</keyword>
<dbReference type="AlphaFoldDB" id="A0AA41Q209"/>
<keyword evidence="4" id="KW-1185">Reference proteome</keyword>
<evidence type="ECO:0000256" key="2">
    <source>
        <dbReference type="SAM" id="Phobius"/>
    </source>
</evidence>
<accession>A0AA41Q209</accession>
<dbReference type="RefSeq" id="WP_235052785.1">
    <property type="nucleotide sequence ID" value="NZ_JAKFHA010000007.1"/>
</dbReference>
<evidence type="ECO:0000256" key="1">
    <source>
        <dbReference type="SAM" id="MobiDB-lite"/>
    </source>
</evidence>
<name>A0AA41Q209_9ACTN</name>
<gene>
    <name evidence="3" type="ORF">LZ495_15575</name>
</gene>
<keyword evidence="2" id="KW-1133">Transmembrane helix</keyword>
<feature type="region of interest" description="Disordered" evidence="1">
    <location>
        <begin position="1"/>
        <end position="23"/>
    </location>
</feature>
<proteinExistence type="predicted"/>
<dbReference type="Proteomes" id="UP001165378">
    <property type="component" value="Unassembled WGS sequence"/>
</dbReference>
<dbReference type="EMBL" id="JAKFHA010000007">
    <property type="protein sequence ID" value="MCF2528627.1"/>
    <property type="molecule type" value="Genomic_DNA"/>
</dbReference>
<reference evidence="3" key="1">
    <citation type="submission" date="2022-01" db="EMBL/GenBank/DDBJ databases">
        <title>Genome-Based Taxonomic Classification of the Phylum Actinobacteria.</title>
        <authorList>
            <person name="Gao Y."/>
        </authorList>
    </citation>
    <scope>NUCLEOTIDE SEQUENCE</scope>
    <source>
        <strain evidence="3">KLBMP 8922</strain>
    </source>
</reference>
<comment type="caution">
    <text evidence="3">The sequence shown here is derived from an EMBL/GenBank/DDBJ whole genome shotgun (WGS) entry which is preliminary data.</text>
</comment>
<feature type="transmembrane region" description="Helical" evidence="2">
    <location>
        <begin position="30"/>
        <end position="50"/>
    </location>
</feature>
<sequence length="264" mass="27871">MTAVQAAPAADTPDTPAAPGARDRRKLRNALRWTAAVAVFAAVAGGVTALTTLPDREKLPGLGTSPDGRHLYPALALPPIPDSPPGAPEDPGRRDYDIRALLLPKPQGAVPDPAFPGRGGWLPTEKFTALYQARTTVTAQLRDHGLRHIAASAWTTSDGMRTEVYLLHFDNSGIAEALFDELSSSRPQAVDGTLTDYELPPETDPAADLAFEGRMAAPDAAGRASRYVLMQNGDVVALVLSSAPAGVTRVPFDQAVALQGQLLR</sequence>